<dbReference type="RefSeq" id="XP_066082630.1">
    <property type="nucleotide sequence ID" value="XM_066226533.1"/>
</dbReference>
<organism evidence="2 3">
    <name type="scientific">Kwoniella europaea PYCC6329</name>
    <dbReference type="NCBI Taxonomy" id="1423913"/>
    <lineage>
        <taxon>Eukaryota</taxon>
        <taxon>Fungi</taxon>
        <taxon>Dikarya</taxon>
        <taxon>Basidiomycota</taxon>
        <taxon>Agaricomycotina</taxon>
        <taxon>Tremellomycetes</taxon>
        <taxon>Tremellales</taxon>
        <taxon>Cryptococcaceae</taxon>
        <taxon>Kwoniella</taxon>
    </lineage>
</organism>
<dbReference type="EMBL" id="CP144089">
    <property type="protein sequence ID" value="WWD04663.1"/>
    <property type="molecule type" value="Genomic_DNA"/>
</dbReference>
<sequence>MSDTPSSNGSTRDGITVTSRGLERRGSSTKKSSRQSSQDKHERSMKEQKERLFGGNEKEEQDIRRGLTASKWSGVSNFGGKNIKTTTPVGSKTKSKSQSSSTDDTKQGGQETMEAVESAGYESSNQDGTDRNPSTTRRSSVISATKSGPKMNAFLNYITKT</sequence>
<dbReference type="KEGG" id="ker:91101538"/>
<dbReference type="GeneID" id="91101538"/>
<feature type="compositionally biased region" description="Basic and acidic residues" evidence="1">
    <location>
        <begin position="37"/>
        <end position="65"/>
    </location>
</feature>
<dbReference type="Proteomes" id="UP001358614">
    <property type="component" value="Chromosome 1"/>
</dbReference>
<feature type="compositionally biased region" description="Polar residues" evidence="1">
    <location>
        <begin position="121"/>
        <end position="146"/>
    </location>
</feature>
<evidence type="ECO:0000256" key="1">
    <source>
        <dbReference type="SAM" id="MobiDB-lite"/>
    </source>
</evidence>
<feature type="compositionally biased region" description="Polar residues" evidence="1">
    <location>
        <begin position="1"/>
        <end position="19"/>
    </location>
</feature>
<reference evidence="2 3" key="1">
    <citation type="submission" date="2024-01" db="EMBL/GenBank/DDBJ databases">
        <title>Comparative genomics of Cryptococcus and Kwoniella reveals pathogenesis evolution and contrasting modes of karyotype evolution via chromosome fusion or intercentromeric recombination.</title>
        <authorList>
            <person name="Coelho M.A."/>
            <person name="David-Palma M."/>
            <person name="Shea T."/>
            <person name="Bowers K."/>
            <person name="McGinley-Smith S."/>
            <person name="Mohammad A.W."/>
            <person name="Gnirke A."/>
            <person name="Yurkov A.M."/>
            <person name="Nowrousian M."/>
            <person name="Sun S."/>
            <person name="Cuomo C.A."/>
            <person name="Heitman J."/>
        </authorList>
    </citation>
    <scope>NUCLEOTIDE SEQUENCE [LARGE SCALE GENOMIC DNA]</scope>
    <source>
        <strain evidence="2 3">PYCC6329</strain>
    </source>
</reference>
<evidence type="ECO:0000313" key="2">
    <source>
        <dbReference type="EMBL" id="WWD04663.1"/>
    </source>
</evidence>
<gene>
    <name evidence="2" type="ORF">V865_002734</name>
</gene>
<dbReference type="AlphaFoldDB" id="A0AAX4KF49"/>
<proteinExistence type="predicted"/>
<evidence type="ECO:0000313" key="3">
    <source>
        <dbReference type="Proteomes" id="UP001358614"/>
    </source>
</evidence>
<feature type="region of interest" description="Disordered" evidence="1">
    <location>
        <begin position="1"/>
        <end position="161"/>
    </location>
</feature>
<protein>
    <submittedName>
        <fullName evidence="2">Uncharacterized protein</fullName>
    </submittedName>
</protein>
<name>A0AAX4KF49_9TREE</name>
<keyword evidence="3" id="KW-1185">Reference proteome</keyword>
<accession>A0AAX4KF49</accession>